<comment type="caution">
    <text evidence="4">The sequence shown here is derived from an EMBL/GenBank/DDBJ whole genome shotgun (WGS) entry which is preliminary data.</text>
</comment>
<feature type="signal peptide" evidence="2">
    <location>
        <begin position="1"/>
        <end position="22"/>
    </location>
</feature>
<dbReference type="Pfam" id="PF03413">
    <property type="entry name" value="PepSY"/>
    <property type="match status" value="1"/>
</dbReference>
<protein>
    <submittedName>
        <fullName evidence="4">Peptidase</fullName>
    </submittedName>
</protein>
<keyword evidence="5" id="KW-1185">Reference proteome</keyword>
<proteinExistence type="predicted"/>
<dbReference type="EMBL" id="SKBL01000002">
    <property type="protein sequence ID" value="TFU17757.1"/>
    <property type="molecule type" value="Genomic_DNA"/>
</dbReference>
<keyword evidence="2" id="KW-0732">Signal</keyword>
<feature type="region of interest" description="Disordered" evidence="1">
    <location>
        <begin position="110"/>
        <end position="143"/>
    </location>
</feature>
<dbReference type="Gene3D" id="3.10.450.40">
    <property type="match status" value="1"/>
</dbReference>
<feature type="compositionally biased region" description="Acidic residues" evidence="1">
    <location>
        <begin position="130"/>
        <end position="143"/>
    </location>
</feature>
<evidence type="ECO:0000313" key="5">
    <source>
        <dbReference type="Proteomes" id="UP000297244"/>
    </source>
</evidence>
<evidence type="ECO:0000256" key="2">
    <source>
        <dbReference type="SAM" id="SignalP"/>
    </source>
</evidence>
<feature type="compositionally biased region" description="Basic and acidic residues" evidence="1">
    <location>
        <begin position="115"/>
        <end position="129"/>
    </location>
</feature>
<name>A0ABY2KD29_9DEIN</name>
<accession>A0ABY2KD29</accession>
<dbReference type="Proteomes" id="UP000297244">
    <property type="component" value="Unassembled WGS sequence"/>
</dbReference>
<evidence type="ECO:0000259" key="3">
    <source>
        <dbReference type="Pfam" id="PF03413"/>
    </source>
</evidence>
<feature type="domain" description="PepSY" evidence="3">
    <location>
        <begin position="62"/>
        <end position="115"/>
    </location>
</feature>
<feature type="chain" id="PRO_5046406656" evidence="2">
    <location>
        <begin position="23"/>
        <end position="143"/>
    </location>
</feature>
<dbReference type="InterPro" id="IPR025711">
    <property type="entry name" value="PepSY"/>
</dbReference>
<organism evidence="4 5">
    <name type="scientific">Thermus tengchongensis</name>
    <dbReference type="NCBI Taxonomy" id="1214928"/>
    <lineage>
        <taxon>Bacteria</taxon>
        <taxon>Thermotogati</taxon>
        <taxon>Deinococcota</taxon>
        <taxon>Deinococci</taxon>
        <taxon>Thermales</taxon>
        <taxon>Thermaceae</taxon>
        <taxon>Thermus</taxon>
    </lineage>
</organism>
<sequence length="143" mass="14908">MRKNAVWMLLAAAVVASVVALAQKAGGTGNAQSQMGPQNPSYVGSLPVREDQGAKAYQALAKVTAEEAVRAAQAALGTTQSPSKVELGVENGYLVWEVVIGDQEVKVDAGNGQVLHREAVGHEEAREGEGEHEDSEQGEGAED</sequence>
<reference evidence="4 5" key="1">
    <citation type="submission" date="2019-03" db="EMBL/GenBank/DDBJ databases">
        <title>Thermus tengchongensis species for the arsenic transformation mechanism.</title>
        <authorList>
            <person name="Yuan G.C."/>
        </authorList>
    </citation>
    <scope>NUCLEOTIDE SEQUENCE [LARGE SCALE GENOMIC DNA]</scope>
    <source>
        <strain evidence="4 5">15Y</strain>
    </source>
</reference>
<evidence type="ECO:0000313" key="4">
    <source>
        <dbReference type="EMBL" id="TFU17757.1"/>
    </source>
</evidence>
<gene>
    <name evidence="4" type="ORF">E0489_02980</name>
</gene>
<evidence type="ECO:0000256" key="1">
    <source>
        <dbReference type="SAM" id="MobiDB-lite"/>
    </source>
</evidence>
<dbReference type="RefSeq" id="WP_135343012.1">
    <property type="nucleotide sequence ID" value="NZ_ML214240.1"/>
</dbReference>